<dbReference type="EMBL" id="PDNZ01000002">
    <property type="protein sequence ID" value="PWW82859.1"/>
    <property type="molecule type" value="Genomic_DNA"/>
</dbReference>
<comment type="caution">
    <text evidence="9">The sequence shown here is derived from an EMBL/GenBank/DDBJ whole genome shotgun (WGS) entry which is preliminary data.</text>
</comment>
<dbReference type="RefSeq" id="WP_110022574.1">
    <property type="nucleotide sequence ID" value="NZ_PDNZ01000002.1"/>
</dbReference>
<dbReference type="AlphaFoldDB" id="A0A317T7Y8"/>
<evidence type="ECO:0000256" key="1">
    <source>
        <dbReference type="ARBA" id="ARBA00022448"/>
    </source>
</evidence>
<keyword evidence="1" id="KW-0813">Transport</keyword>
<evidence type="ECO:0000313" key="9">
    <source>
        <dbReference type="EMBL" id="PWW82859.1"/>
    </source>
</evidence>
<dbReference type="InterPro" id="IPR036909">
    <property type="entry name" value="Cyt_c-like_dom_sf"/>
</dbReference>
<keyword evidence="5 6" id="KW-0408">Iron</keyword>
<organism evidence="9 10">
    <name type="scientific">Prosthecochloris marina</name>
    <dbReference type="NCBI Taxonomy" id="2017681"/>
    <lineage>
        <taxon>Bacteria</taxon>
        <taxon>Pseudomonadati</taxon>
        <taxon>Chlorobiota</taxon>
        <taxon>Chlorobiia</taxon>
        <taxon>Chlorobiales</taxon>
        <taxon>Chlorobiaceae</taxon>
        <taxon>Prosthecochloris</taxon>
    </lineage>
</organism>
<gene>
    <name evidence="9" type="ORF">CR164_03740</name>
</gene>
<dbReference type="PANTHER" id="PTHR40942:SF4">
    <property type="entry name" value="CYTOCHROME C5"/>
    <property type="match status" value="1"/>
</dbReference>
<accession>A0A317T7Y8</accession>
<evidence type="ECO:0000256" key="5">
    <source>
        <dbReference type="ARBA" id="ARBA00023004"/>
    </source>
</evidence>
<dbReference type="OrthoDB" id="9811281at2"/>
<dbReference type="InterPro" id="IPR002323">
    <property type="entry name" value="Cyt_CIE"/>
</dbReference>
<keyword evidence="7" id="KW-0732">Signal</keyword>
<evidence type="ECO:0000256" key="2">
    <source>
        <dbReference type="ARBA" id="ARBA00022617"/>
    </source>
</evidence>
<dbReference type="SUPFAM" id="SSF46626">
    <property type="entry name" value="Cytochrome c"/>
    <property type="match status" value="1"/>
</dbReference>
<reference evidence="10" key="1">
    <citation type="submission" date="2017-10" db="EMBL/GenBank/DDBJ databases">
        <authorList>
            <person name="Gaisin V.A."/>
            <person name="Rysina M.S."/>
            <person name="Grouzdev D.S."/>
        </authorList>
    </citation>
    <scope>NUCLEOTIDE SEQUENCE [LARGE SCALE GENOMIC DNA]</scope>
    <source>
        <strain evidence="10">V1</strain>
    </source>
</reference>
<dbReference type="Gene3D" id="1.10.760.10">
    <property type="entry name" value="Cytochrome c-like domain"/>
    <property type="match status" value="1"/>
</dbReference>
<dbReference type="Proteomes" id="UP000246278">
    <property type="component" value="Unassembled WGS sequence"/>
</dbReference>
<protein>
    <submittedName>
        <fullName evidence="9">Cytochrome C555</fullName>
    </submittedName>
</protein>
<feature type="chain" id="PRO_5016336643" evidence="7">
    <location>
        <begin position="25"/>
        <end position="118"/>
    </location>
</feature>
<evidence type="ECO:0000256" key="3">
    <source>
        <dbReference type="ARBA" id="ARBA00022723"/>
    </source>
</evidence>
<feature type="signal peptide" evidence="7">
    <location>
        <begin position="1"/>
        <end position="24"/>
    </location>
</feature>
<keyword evidence="10" id="KW-1185">Reference proteome</keyword>
<dbReference type="GO" id="GO:0009055">
    <property type="term" value="F:electron transfer activity"/>
    <property type="evidence" value="ECO:0007669"/>
    <property type="project" value="InterPro"/>
</dbReference>
<keyword evidence="4" id="KW-0249">Electron transport</keyword>
<dbReference type="PANTHER" id="PTHR40942">
    <property type="match status" value="1"/>
</dbReference>
<feature type="domain" description="Cytochrome c" evidence="8">
    <location>
        <begin position="34"/>
        <end position="117"/>
    </location>
</feature>
<sequence length="118" mass="12185">MRRLISAFTLCAAAVLSFGLDALAGVTAEDLAKYDLANGKSVHDASCAACHANGILQAPKTGDKASWTARLGQGMGTLVEKSINGYTAEGNMPARGGNPDLTDKQVGDAVAYMVKQVL</sequence>
<dbReference type="Pfam" id="PF13442">
    <property type="entry name" value="Cytochrome_CBB3"/>
    <property type="match status" value="1"/>
</dbReference>
<keyword evidence="3 6" id="KW-0479">Metal-binding</keyword>
<keyword evidence="2 6" id="KW-0349">Heme</keyword>
<dbReference type="InterPro" id="IPR009056">
    <property type="entry name" value="Cyt_c-like_dom"/>
</dbReference>
<evidence type="ECO:0000256" key="7">
    <source>
        <dbReference type="SAM" id="SignalP"/>
    </source>
</evidence>
<dbReference type="GO" id="GO:0005506">
    <property type="term" value="F:iron ion binding"/>
    <property type="evidence" value="ECO:0007669"/>
    <property type="project" value="InterPro"/>
</dbReference>
<evidence type="ECO:0000313" key="10">
    <source>
        <dbReference type="Proteomes" id="UP000246278"/>
    </source>
</evidence>
<dbReference type="GO" id="GO:0020037">
    <property type="term" value="F:heme binding"/>
    <property type="evidence" value="ECO:0007669"/>
    <property type="project" value="InterPro"/>
</dbReference>
<evidence type="ECO:0000256" key="6">
    <source>
        <dbReference type="PROSITE-ProRule" id="PRU00433"/>
    </source>
</evidence>
<proteinExistence type="predicted"/>
<evidence type="ECO:0000256" key="4">
    <source>
        <dbReference type="ARBA" id="ARBA00022982"/>
    </source>
</evidence>
<evidence type="ECO:0000259" key="8">
    <source>
        <dbReference type="PROSITE" id="PS51007"/>
    </source>
</evidence>
<dbReference type="PROSITE" id="PS51007">
    <property type="entry name" value="CYTC"/>
    <property type="match status" value="1"/>
</dbReference>
<name>A0A317T7Y8_9CHLB</name>
<dbReference type="PRINTS" id="PR00607">
    <property type="entry name" value="CYTCHROMECIE"/>
</dbReference>